<keyword evidence="5" id="KW-0418">Kinase</keyword>
<evidence type="ECO:0000256" key="6">
    <source>
        <dbReference type="ARBA" id="ARBA00022840"/>
    </source>
</evidence>
<dbReference type="InterPro" id="IPR003594">
    <property type="entry name" value="HATPase_dom"/>
</dbReference>
<evidence type="ECO:0000259" key="8">
    <source>
        <dbReference type="PROSITE" id="PS50109"/>
    </source>
</evidence>
<evidence type="ECO:0000256" key="4">
    <source>
        <dbReference type="ARBA" id="ARBA00022741"/>
    </source>
</evidence>
<dbReference type="InterPro" id="IPR036890">
    <property type="entry name" value="HATPase_C_sf"/>
</dbReference>
<accession>A0ABQ4SPS6</accession>
<dbReference type="SUPFAM" id="SSF55874">
    <property type="entry name" value="ATPase domain of HSP90 chaperone/DNA topoisomerase II/histidine kinase"/>
    <property type="match status" value="1"/>
</dbReference>
<dbReference type="PROSITE" id="PS50109">
    <property type="entry name" value="HIS_KIN"/>
    <property type="match status" value="1"/>
</dbReference>
<evidence type="ECO:0000313" key="10">
    <source>
        <dbReference type="Proteomes" id="UP001055102"/>
    </source>
</evidence>
<dbReference type="EC" id="2.7.13.3" evidence="2"/>
<evidence type="ECO:0000256" key="3">
    <source>
        <dbReference type="ARBA" id="ARBA00022679"/>
    </source>
</evidence>
<organism evidence="9 10">
    <name type="scientific">Methylobacterium jeotgali</name>
    <dbReference type="NCBI Taxonomy" id="381630"/>
    <lineage>
        <taxon>Bacteria</taxon>
        <taxon>Pseudomonadati</taxon>
        <taxon>Pseudomonadota</taxon>
        <taxon>Alphaproteobacteria</taxon>
        <taxon>Hyphomicrobiales</taxon>
        <taxon>Methylobacteriaceae</taxon>
        <taxon>Methylobacterium</taxon>
    </lineage>
</organism>
<evidence type="ECO:0000313" key="9">
    <source>
        <dbReference type="EMBL" id="GJE05231.1"/>
    </source>
</evidence>
<feature type="domain" description="Histidine kinase" evidence="8">
    <location>
        <begin position="127"/>
        <end position="340"/>
    </location>
</feature>
<evidence type="ECO:0000256" key="1">
    <source>
        <dbReference type="ARBA" id="ARBA00000085"/>
    </source>
</evidence>
<dbReference type="PRINTS" id="PR00344">
    <property type="entry name" value="BCTRLSENSOR"/>
</dbReference>
<dbReference type="InterPro" id="IPR005467">
    <property type="entry name" value="His_kinase_dom"/>
</dbReference>
<dbReference type="SMART" id="SM00387">
    <property type="entry name" value="HATPase_c"/>
    <property type="match status" value="1"/>
</dbReference>
<comment type="catalytic activity">
    <reaction evidence="1">
        <text>ATP + protein L-histidine = ADP + protein N-phospho-L-histidine.</text>
        <dbReference type="EC" id="2.7.13.3"/>
    </reaction>
</comment>
<keyword evidence="3" id="KW-0808">Transferase</keyword>
<keyword evidence="4" id="KW-0547">Nucleotide-binding</keyword>
<sequence>MLSLKPRLALALLLVVGVFTADLFEPADNVSICFAYTLPILLGVYMGPGSTFRLAALATAASLVGSFIRPPEGGIVLSFVVNRVIAVAAQWLVAFLVEQRRRNHALVDARLTEERLVAETGRRFVQILTHEIATALTAIDGQGYRLGKLAQTIEPMDIIARSEKIRHAATRLKGLVERVRLAAEVGRGEILLNREAIEAVPFLEALVAEYEAAHVHIAVCVAEPTLHGDRVLIHQAVSNLVSNAIKYSPQPCAISIHAGRSALLDGSEITVADHGVGIALEELDRVFEPYYRAANSGGVPGLGIGLHLVRHFVEAHGGQVRIESQVDRGTTVHLHLPGAKP</sequence>
<dbReference type="Proteomes" id="UP001055102">
    <property type="component" value="Unassembled WGS sequence"/>
</dbReference>
<keyword evidence="10" id="KW-1185">Reference proteome</keyword>
<dbReference type="InterPro" id="IPR004358">
    <property type="entry name" value="Sig_transdc_His_kin-like_C"/>
</dbReference>
<keyword evidence="7" id="KW-0902">Two-component regulatory system</keyword>
<dbReference type="PANTHER" id="PTHR42878:SF7">
    <property type="entry name" value="SENSOR HISTIDINE KINASE GLRK"/>
    <property type="match status" value="1"/>
</dbReference>
<dbReference type="EMBL" id="BPQR01000009">
    <property type="protein sequence ID" value="GJE05231.1"/>
    <property type="molecule type" value="Genomic_DNA"/>
</dbReference>
<name>A0ABQ4SPS6_9HYPH</name>
<comment type="caution">
    <text evidence="9">The sequence shown here is derived from an EMBL/GenBank/DDBJ whole genome shotgun (WGS) entry which is preliminary data.</text>
</comment>
<proteinExistence type="predicted"/>
<gene>
    <name evidence="9" type="primary">sasA_1</name>
    <name evidence="9" type="ORF">AOPFMNJM_0529</name>
</gene>
<dbReference type="PANTHER" id="PTHR42878">
    <property type="entry name" value="TWO-COMPONENT HISTIDINE KINASE"/>
    <property type="match status" value="1"/>
</dbReference>
<protein>
    <recommendedName>
        <fullName evidence="2">histidine kinase</fullName>
        <ecNumber evidence="2">2.7.13.3</ecNumber>
    </recommendedName>
</protein>
<reference evidence="9" key="1">
    <citation type="journal article" date="2021" name="Front. Microbiol.">
        <title>Comprehensive Comparative Genomics and Phenotyping of Methylobacterium Species.</title>
        <authorList>
            <person name="Alessa O."/>
            <person name="Ogura Y."/>
            <person name="Fujitani Y."/>
            <person name="Takami H."/>
            <person name="Hayashi T."/>
            <person name="Sahin N."/>
            <person name="Tani A."/>
        </authorList>
    </citation>
    <scope>NUCLEOTIDE SEQUENCE</scope>
    <source>
        <strain evidence="9">LMG 23639</strain>
    </source>
</reference>
<dbReference type="Pfam" id="PF02518">
    <property type="entry name" value="HATPase_c"/>
    <property type="match status" value="1"/>
</dbReference>
<evidence type="ECO:0000256" key="7">
    <source>
        <dbReference type="ARBA" id="ARBA00023012"/>
    </source>
</evidence>
<evidence type="ECO:0000256" key="2">
    <source>
        <dbReference type="ARBA" id="ARBA00012438"/>
    </source>
</evidence>
<reference evidence="9" key="2">
    <citation type="submission" date="2021-08" db="EMBL/GenBank/DDBJ databases">
        <authorList>
            <person name="Tani A."/>
            <person name="Ola A."/>
            <person name="Ogura Y."/>
            <person name="Katsura K."/>
            <person name="Hayashi T."/>
        </authorList>
    </citation>
    <scope>NUCLEOTIDE SEQUENCE</scope>
    <source>
        <strain evidence="9">LMG 23639</strain>
    </source>
</reference>
<keyword evidence="6" id="KW-0067">ATP-binding</keyword>
<evidence type="ECO:0000256" key="5">
    <source>
        <dbReference type="ARBA" id="ARBA00022777"/>
    </source>
</evidence>
<dbReference type="InterPro" id="IPR050351">
    <property type="entry name" value="BphY/WalK/GraS-like"/>
</dbReference>
<dbReference type="Gene3D" id="3.30.565.10">
    <property type="entry name" value="Histidine kinase-like ATPase, C-terminal domain"/>
    <property type="match status" value="1"/>
</dbReference>